<dbReference type="EMBL" id="JBIBDZ010000006">
    <property type="protein sequence ID" value="MFF5921025.1"/>
    <property type="molecule type" value="Genomic_DNA"/>
</dbReference>
<proteinExistence type="predicted"/>
<comment type="caution">
    <text evidence="2">The sequence shown here is derived from an EMBL/GenBank/DDBJ whole genome shotgun (WGS) entry which is preliminary data.</text>
</comment>
<dbReference type="Gene3D" id="3.40.50.300">
    <property type="entry name" value="P-loop containing nucleotide triphosphate hydrolases"/>
    <property type="match status" value="1"/>
</dbReference>
<dbReference type="Gene3D" id="1.10.260.40">
    <property type="entry name" value="lambda repressor-like DNA-binding domains"/>
    <property type="match status" value="1"/>
</dbReference>
<dbReference type="Pfam" id="PF13560">
    <property type="entry name" value="HTH_31"/>
    <property type="match status" value="1"/>
</dbReference>
<evidence type="ECO:0000313" key="3">
    <source>
        <dbReference type="Proteomes" id="UP001602370"/>
    </source>
</evidence>
<accession>A0ABW6XU55</accession>
<organism evidence="2 3">
    <name type="scientific">Streptomyces flavochromogenes</name>
    <dbReference type="NCBI Taxonomy" id="68199"/>
    <lineage>
        <taxon>Bacteria</taxon>
        <taxon>Bacillati</taxon>
        <taxon>Actinomycetota</taxon>
        <taxon>Actinomycetes</taxon>
        <taxon>Kitasatosporales</taxon>
        <taxon>Streptomycetaceae</taxon>
        <taxon>Streptomyces</taxon>
    </lineage>
</organism>
<feature type="domain" description="HTH cro/C1-type" evidence="1">
    <location>
        <begin position="14"/>
        <end position="69"/>
    </location>
</feature>
<dbReference type="SUPFAM" id="SSF52540">
    <property type="entry name" value="P-loop containing nucleoside triphosphate hydrolases"/>
    <property type="match status" value="1"/>
</dbReference>
<dbReference type="PANTHER" id="PTHR47691">
    <property type="entry name" value="REGULATOR-RELATED"/>
    <property type="match status" value="1"/>
</dbReference>
<dbReference type="InterPro" id="IPR027417">
    <property type="entry name" value="P-loop_NTPase"/>
</dbReference>
<keyword evidence="3" id="KW-1185">Reference proteome</keyword>
<evidence type="ECO:0000259" key="1">
    <source>
        <dbReference type="PROSITE" id="PS50943"/>
    </source>
</evidence>
<dbReference type="InterPro" id="IPR001387">
    <property type="entry name" value="Cro/C1-type_HTH"/>
</dbReference>
<sequence>MTEQASPDGLAEQLRAARQWAGITQEQLAGLSTVSVRAIRDLEQGRVRHPRRETLRLLAGAMRLSDARRAALELAVEGAEAGTVMREAYGAELAPPPQPLRRLVGRTEELRSLTSLLATEHERLLSVVGLAGVGKTRLAQEAALMLHGRDRTPVVWVDMTGTAPQPAGPAGTRSPRSALTGWARSLALGGRGLDELASVIRGRATLLVLDGHDTGPHLTPPLLELLHVCERLKVLITTREPHRTPGNRMLPLGPLPVPAPEPPEFPGGAAAPGASLTAGQPAVELMLSYVGHMRPDLMPGDSLVRTVARISRALDGVPRAMEAAASWLLLRSPAELLRIAHSTPLDVVDDVTGDAGGDGGGEGLAALLVAAVARLDDGPAALLGDLSLLPDGWSADEAAAGLSATPASVVRDVHALMLRGLVRRLPGEEDGAPRFGVLNLVRRLAAERAASLVPATALVSS</sequence>
<protein>
    <submittedName>
        <fullName evidence="2">Helix-turn-helix domain-containing protein</fullName>
    </submittedName>
</protein>
<gene>
    <name evidence="2" type="ORF">ACFY8C_22180</name>
</gene>
<dbReference type="SMART" id="SM00530">
    <property type="entry name" value="HTH_XRE"/>
    <property type="match status" value="1"/>
</dbReference>
<evidence type="ECO:0000313" key="2">
    <source>
        <dbReference type="EMBL" id="MFF5921025.1"/>
    </source>
</evidence>
<dbReference type="InterPro" id="IPR010982">
    <property type="entry name" value="Lambda_DNA-bd_dom_sf"/>
</dbReference>
<name>A0ABW6XU55_9ACTN</name>
<dbReference type="RefSeq" id="WP_388308569.1">
    <property type="nucleotide sequence ID" value="NZ_JBIBDZ010000006.1"/>
</dbReference>
<reference evidence="2 3" key="1">
    <citation type="submission" date="2024-10" db="EMBL/GenBank/DDBJ databases">
        <title>The Natural Products Discovery Center: Release of the First 8490 Sequenced Strains for Exploring Actinobacteria Biosynthetic Diversity.</title>
        <authorList>
            <person name="Kalkreuter E."/>
            <person name="Kautsar S.A."/>
            <person name="Yang D."/>
            <person name="Bader C.D."/>
            <person name="Teijaro C.N."/>
            <person name="Fluegel L."/>
            <person name="Davis C.M."/>
            <person name="Simpson J.R."/>
            <person name="Lauterbach L."/>
            <person name="Steele A.D."/>
            <person name="Gui C."/>
            <person name="Meng S."/>
            <person name="Li G."/>
            <person name="Viehrig K."/>
            <person name="Ye F."/>
            <person name="Su P."/>
            <person name="Kiefer A.F."/>
            <person name="Nichols A."/>
            <person name="Cepeda A.J."/>
            <person name="Yan W."/>
            <person name="Fan B."/>
            <person name="Jiang Y."/>
            <person name="Adhikari A."/>
            <person name="Zheng C.-J."/>
            <person name="Schuster L."/>
            <person name="Cowan T.M."/>
            <person name="Smanski M.J."/>
            <person name="Chevrette M.G."/>
            <person name="De Carvalho L.P.S."/>
            <person name="Shen B."/>
        </authorList>
    </citation>
    <scope>NUCLEOTIDE SEQUENCE [LARGE SCALE GENOMIC DNA]</scope>
    <source>
        <strain evidence="2 3">NPDC012605</strain>
    </source>
</reference>
<dbReference type="SUPFAM" id="SSF47413">
    <property type="entry name" value="lambda repressor-like DNA-binding domains"/>
    <property type="match status" value="1"/>
</dbReference>
<dbReference type="CDD" id="cd00093">
    <property type="entry name" value="HTH_XRE"/>
    <property type="match status" value="1"/>
</dbReference>
<dbReference type="Proteomes" id="UP001602370">
    <property type="component" value="Unassembled WGS sequence"/>
</dbReference>
<dbReference type="PANTHER" id="PTHR47691:SF3">
    <property type="entry name" value="HTH-TYPE TRANSCRIPTIONAL REGULATOR RV0890C-RELATED"/>
    <property type="match status" value="1"/>
</dbReference>
<dbReference type="PROSITE" id="PS50943">
    <property type="entry name" value="HTH_CROC1"/>
    <property type="match status" value="1"/>
</dbReference>